<dbReference type="GO" id="GO:0008444">
    <property type="term" value="F:CDP-diacylglycerol-glycerol-3-phosphate 3-phosphatidyltransferase activity"/>
    <property type="evidence" value="ECO:0007669"/>
    <property type="project" value="UniProtKB-EC"/>
</dbReference>
<evidence type="ECO:0000256" key="10">
    <source>
        <dbReference type="ARBA" id="ARBA00023098"/>
    </source>
</evidence>
<reference evidence="17" key="1">
    <citation type="submission" date="2022-11" db="EMBL/GenBank/DDBJ databases">
        <title>Candidatus Alkanophaga archaea from heated hydrothermal vent sediment oxidize petroleum alkanes.</title>
        <authorList>
            <person name="Zehnle H."/>
            <person name="Laso-Perez R."/>
            <person name="Lipp J."/>
            <person name="Teske A."/>
            <person name="Wegener G."/>
        </authorList>
    </citation>
    <scope>NUCLEOTIDE SEQUENCE</scope>
    <source>
        <strain evidence="17">MCA70</strain>
    </source>
</reference>
<protein>
    <recommendedName>
        <fullName evidence="5">CDP-diacylglycerol--glycerol-3-phosphate 3-phosphatidyltransferase</fullName>
        <ecNumber evidence="4">2.7.8.5</ecNumber>
    </recommendedName>
</protein>
<keyword evidence="11 16" id="KW-0472">Membrane</keyword>
<gene>
    <name evidence="17" type="ORF">OD816_000256</name>
</gene>
<evidence type="ECO:0000256" key="8">
    <source>
        <dbReference type="ARBA" id="ARBA00022692"/>
    </source>
</evidence>
<feature type="transmembrane region" description="Helical" evidence="16">
    <location>
        <begin position="156"/>
        <end position="181"/>
    </location>
</feature>
<keyword evidence="10" id="KW-0443">Lipid metabolism</keyword>
<keyword evidence="8 16" id="KW-0812">Transmembrane</keyword>
<evidence type="ECO:0000256" key="5">
    <source>
        <dbReference type="ARBA" id="ARBA00014944"/>
    </source>
</evidence>
<dbReference type="InterPro" id="IPR004570">
    <property type="entry name" value="Phosphatidylglycerol_P_synth"/>
</dbReference>
<feature type="transmembrane region" description="Helical" evidence="16">
    <location>
        <begin position="12"/>
        <end position="32"/>
    </location>
</feature>
<dbReference type="PIRSF" id="PIRSF000847">
    <property type="entry name" value="Phos_ph_gly_syn"/>
    <property type="match status" value="1"/>
</dbReference>
<dbReference type="InterPro" id="IPR050324">
    <property type="entry name" value="CDP-alcohol_PTase-I"/>
</dbReference>
<evidence type="ECO:0000256" key="7">
    <source>
        <dbReference type="ARBA" id="ARBA00022679"/>
    </source>
</evidence>
<organism evidence="17 18">
    <name type="scientific">Candidatus Thermodesulfobacterium syntrophicum</name>
    <dbReference type="NCBI Taxonomy" id="3060442"/>
    <lineage>
        <taxon>Bacteria</taxon>
        <taxon>Pseudomonadati</taxon>
        <taxon>Thermodesulfobacteriota</taxon>
        <taxon>Thermodesulfobacteria</taxon>
        <taxon>Thermodesulfobacteriales</taxon>
        <taxon>Thermodesulfobacteriaceae</taxon>
        <taxon>Thermodesulfobacterium</taxon>
    </lineage>
</organism>
<evidence type="ECO:0000313" key="18">
    <source>
        <dbReference type="Proteomes" id="UP001144110"/>
    </source>
</evidence>
<keyword evidence="12" id="KW-0594">Phospholipid biosynthesis</keyword>
<evidence type="ECO:0000256" key="6">
    <source>
        <dbReference type="ARBA" id="ARBA00022516"/>
    </source>
</evidence>
<keyword evidence="13" id="KW-1208">Phospholipid metabolism</keyword>
<dbReference type="InterPro" id="IPR043130">
    <property type="entry name" value="CDP-OH_PTrfase_TM_dom"/>
</dbReference>
<sequence>MQIRWKDLVKIPNLLSLYRLILGLIFPFLWKLEIQDKILLILIGTAILSDTFDGNIARIFHQKTDLGKILDPLADKVFINMLFVLLYLNKNISLSFLSIILARDIAILSGATLLYFKYPDQVKFSPTYLGKTCTVFQLIFLFMYFVHLFINPLNDLLISIFSQLVIFFTLLSGFHYAFLFWKSFTKSPIR</sequence>
<dbReference type="Proteomes" id="UP001144110">
    <property type="component" value="Unassembled WGS sequence"/>
</dbReference>
<evidence type="ECO:0000256" key="2">
    <source>
        <dbReference type="ARBA" id="ARBA00005042"/>
    </source>
</evidence>
<evidence type="ECO:0000256" key="4">
    <source>
        <dbReference type="ARBA" id="ARBA00013170"/>
    </source>
</evidence>
<proteinExistence type="inferred from homology"/>
<dbReference type="PROSITE" id="PS00379">
    <property type="entry name" value="CDP_ALCOHOL_P_TRANSF"/>
    <property type="match status" value="1"/>
</dbReference>
<comment type="pathway">
    <text evidence="2">Phospholipid metabolism; phosphatidylglycerol biosynthesis; phosphatidylglycerol from CDP-diacylglycerol: step 1/2.</text>
</comment>
<evidence type="ECO:0000256" key="14">
    <source>
        <dbReference type="ARBA" id="ARBA00048586"/>
    </source>
</evidence>
<evidence type="ECO:0000256" key="15">
    <source>
        <dbReference type="RuleBase" id="RU003750"/>
    </source>
</evidence>
<name>A0AAE3P3D3_9BACT</name>
<feature type="transmembrane region" description="Helical" evidence="16">
    <location>
        <begin position="128"/>
        <end position="150"/>
    </location>
</feature>
<evidence type="ECO:0000256" key="1">
    <source>
        <dbReference type="ARBA" id="ARBA00004141"/>
    </source>
</evidence>
<comment type="similarity">
    <text evidence="3 15">Belongs to the CDP-alcohol phosphatidyltransferase class-I family.</text>
</comment>
<dbReference type="Gene3D" id="1.20.120.1760">
    <property type="match status" value="1"/>
</dbReference>
<keyword evidence="6" id="KW-0444">Lipid biosynthesis</keyword>
<dbReference type="GO" id="GO:0046474">
    <property type="term" value="P:glycerophospholipid biosynthetic process"/>
    <property type="evidence" value="ECO:0007669"/>
    <property type="project" value="TreeGrafter"/>
</dbReference>
<dbReference type="AlphaFoldDB" id="A0AAE3P3D3"/>
<evidence type="ECO:0000256" key="11">
    <source>
        <dbReference type="ARBA" id="ARBA00023136"/>
    </source>
</evidence>
<dbReference type="InterPro" id="IPR000462">
    <property type="entry name" value="CDP-OH_P_trans"/>
</dbReference>
<evidence type="ECO:0000256" key="9">
    <source>
        <dbReference type="ARBA" id="ARBA00022989"/>
    </source>
</evidence>
<dbReference type="InterPro" id="IPR048254">
    <property type="entry name" value="CDP_ALCOHOL_P_TRANSF_CS"/>
</dbReference>
<comment type="catalytic activity">
    <reaction evidence="14">
        <text>a CDP-1,2-diacyl-sn-glycerol + sn-glycerol 3-phosphate = a 1,2-diacyl-sn-glycero-3-phospho-(1'-sn-glycero-3'-phosphate) + CMP + H(+)</text>
        <dbReference type="Rhea" id="RHEA:12593"/>
        <dbReference type="ChEBI" id="CHEBI:15378"/>
        <dbReference type="ChEBI" id="CHEBI:57597"/>
        <dbReference type="ChEBI" id="CHEBI:58332"/>
        <dbReference type="ChEBI" id="CHEBI:60110"/>
        <dbReference type="ChEBI" id="CHEBI:60377"/>
        <dbReference type="EC" id="2.7.8.5"/>
    </reaction>
</comment>
<evidence type="ECO:0000256" key="3">
    <source>
        <dbReference type="ARBA" id="ARBA00010441"/>
    </source>
</evidence>
<dbReference type="GO" id="GO:0016020">
    <property type="term" value="C:membrane"/>
    <property type="evidence" value="ECO:0007669"/>
    <property type="project" value="UniProtKB-SubCell"/>
</dbReference>
<feature type="transmembrane region" description="Helical" evidence="16">
    <location>
        <begin position="94"/>
        <end position="116"/>
    </location>
</feature>
<comment type="subcellular location">
    <subcellularLocation>
        <location evidence="1">Membrane</location>
        <topology evidence="1">Multi-pass membrane protein</topology>
    </subcellularLocation>
</comment>
<dbReference type="EC" id="2.7.8.5" evidence="4"/>
<keyword evidence="7 15" id="KW-0808">Transferase</keyword>
<evidence type="ECO:0000256" key="16">
    <source>
        <dbReference type="SAM" id="Phobius"/>
    </source>
</evidence>
<comment type="caution">
    <text evidence="17">The sequence shown here is derived from an EMBL/GenBank/DDBJ whole genome shotgun (WGS) entry which is preliminary data.</text>
</comment>
<evidence type="ECO:0000256" key="13">
    <source>
        <dbReference type="ARBA" id="ARBA00023264"/>
    </source>
</evidence>
<evidence type="ECO:0000313" key="17">
    <source>
        <dbReference type="EMBL" id="MDF2953011.1"/>
    </source>
</evidence>
<evidence type="ECO:0000256" key="12">
    <source>
        <dbReference type="ARBA" id="ARBA00023209"/>
    </source>
</evidence>
<accession>A0AAE3P3D3</accession>
<dbReference type="Pfam" id="PF01066">
    <property type="entry name" value="CDP-OH_P_transf"/>
    <property type="match status" value="1"/>
</dbReference>
<dbReference type="EMBL" id="JAPHEG010000001">
    <property type="protein sequence ID" value="MDF2953011.1"/>
    <property type="molecule type" value="Genomic_DNA"/>
</dbReference>
<dbReference type="PANTHER" id="PTHR14269">
    <property type="entry name" value="CDP-DIACYLGLYCEROL--GLYCEROL-3-PHOSPHATE 3-PHOSPHATIDYLTRANSFERASE-RELATED"/>
    <property type="match status" value="1"/>
</dbReference>
<keyword evidence="9 16" id="KW-1133">Transmembrane helix</keyword>
<dbReference type="PANTHER" id="PTHR14269:SF11">
    <property type="entry name" value="CDP-DIACYLGLYCEROL--GLYCEROL-3-PHOSPHATE 3-PHOSPHATIDYLTRANSFERASE"/>
    <property type="match status" value="1"/>
</dbReference>